<keyword evidence="2" id="KW-0378">Hydrolase</keyword>
<evidence type="ECO:0000313" key="9">
    <source>
        <dbReference type="Proteomes" id="UP000435877"/>
    </source>
</evidence>
<dbReference type="CDD" id="cd18791">
    <property type="entry name" value="SF2_C_RHA"/>
    <property type="match status" value="1"/>
</dbReference>
<dbReference type="Pfam" id="PF00270">
    <property type="entry name" value="DEAD"/>
    <property type="match status" value="1"/>
</dbReference>
<dbReference type="SUPFAM" id="SSF52540">
    <property type="entry name" value="P-loop containing nucleoside triphosphate hydrolases"/>
    <property type="match status" value="1"/>
</dbReference>
<dbReference type="InterPro" id="IPR013689">
    <property type="entry name" value="RNA_helicase_ATP-dep_HrpB_C"/>
</dbReference>
<evidence type="ECO:0000256" key="2">
    <source>
        <dbReference type="ARBA" id="ARBA00022801"/>
    </source>
</evidence>
<dbReference type="InterPro" id="IPR011545">
    <property type="entry name" value="DEAD/DEAH_box_helicase_dom"/>
</dbReference>
<dbReference type="PROSITE" id="PS51194">
    <property type="entry name" value="HELICASE_CTER"/>
    <property type="match status" value="1"/>
</dbReference>
<dbReference type="EMBL" id="CACSIM010000001">
    <property type="protein sequence ID" value="CAA0079439.1"/>
    <property type="molecule type" value="Genomic_DNA"/>
</dbReference>
<keyword evidence="4" id="KW-0067">ATP-binding</keyword>
<dbReference type="Pfam" id="PF08482">
    <property type="entry name" value="HrpB_C"/>
    <property type="match status" value="1"/>
</dbReference>
<dbReference type="Proteomes" id="UP000435877">
    <property type="component" value="Unassembled WGS sequence"/>
</dbReference>
<evidence type="ECO:0000256" key="3">
    <source>
        <dbReference type="ARBA" id="ARBA00022806"/>
    </source>
</evidence>
<organism evidence="8 9">
    <name type="scientific">Zhongshania aliphaticivorans</name>
    <dbReference type="NCBI Taxonomy" id="1470434"/>
    <lineage>
        <taxon>Bacteria</taxon>
        <taxon>Pseudomonadati</taxon>
        <taxon>Pseudomonadota</taxon>
        <taxon>Gammaproteobacteria</taxon>
        <taxon>Cellvibrionales</taxon>
        <taxon>Spongiibacteraceae</taxon>
        <taxon>Zhongshania</taxon>
    </lineage>
</organism>
<dbReference type="PANTHER" id="PTHR43519">
    <property type="entry name" value="ATP-DEPENDENT RNA HELICASE HRPB"/>
    <property type="match status" value="1"/>
</dbReference>
<evidence type="ECO:0008006" key="11">
    <source>
        <dbReference type="Google" id="ProtNLM"/>
    </source>
</evidence>
<name>A0A5S9N842_9GAMM</name>
<dbReference type="PIRSF" id="PIRSF005496">
    <property type="entry name" value="ATP_hel_hrpB"/>
    <property type="match status" value="1"/>
</dbReference>
<dbReference type="InterPro" id="IPR049614">
    <property type="entry name" value="HrpB_DEXH"/>
</dbReference>
<evidence type="ECO:0000259" key="5">
    <source>
        <dbReference type="PROSITE" id="PS51192"/>
    </source>
</evidence>
<evidence type="ECO:0000259" key="6">
    <source>
        <dbReference type="PROSITE" id="PS51194"/>
    </source>
</evidence>
<dbReference type="InterPro" id="IPR001650">
    <property type="entry name" value="Helicase_C-like"/>
</dbReference>
<dbReference type="GO" id="GO:0004386">
    <property type="term" value="F:helicase activity"/>
    <property type="evidence" value="ECO:0007669"/>
    <property type="project" value="UniProtKB-KW"/>
</dbReference>
<gene>
    <name evidence="8" type="ORF">IHBHHGIJ_00973</name>
    <name evidence="7" type="ORF">KFEGEMFD_00178</name>
</gene>
<dbReference type="Gene3D" id="1.20.120.1080">
    <property type="match status" value="1"/>
</dbReference>
<dbReference type="Gene3D" id="3.40.50.300">
    <property type="entry name" value="P-loop containing nucleotide triphosphate hydrolases"/>
    <property type="match status" value="2"/>
</dbReference>
<dbReference type="CDD" id="cd17990">
    <property type="entry name" value="DEXHc_HrpB"/>
    <property type="match status" value="1"/>
</dbReference>
<dbReference type="SMART" id="SM00847">
    <property type="entry name" value="HA2"/>
    <property type="match status" value="1"/>
</dbReference>
<sequence>MQAEPGAGKSTALPLSLLDVSWLKGKKIIMLEPRRMAAKSIAHYLAGQLGEKVGQRVGYQIKNDRTVSKETVLEVVTEGILTRRLQGDPEIDDIGLIIFDEFHERSLHGDLSLLLALEIQQTIREDLKLLVMSATIDTEMVSQYMGGAEVINCPGRVFPVSVTHTSHNKKPLVNQVLEALKSAISNIPEGDVLVFLPGQADINRCIAESQSALGLDPELLFLPLYGGLSLRNQEQALIPDPDGKRRVIFTTNIAETSLTIEGVSCVIDSGLEKLLIFDPVSGMTRLDTTYISKASAEQRKGRAGRTQPGRCIRLWDEEKHRSLKDYQSEEVLSADLSGVLLELCLWGNGDYDSVNWLTPPPRSHYESAKSTLISLGLIDSDNKVTPLGEKASGAGLSPRLAAMLLKAEGQIEQGIACDMAALLSDRDIFRHNRGVGIIERLLAVQEYKIDKNVALNRYPIKRLAVEQLLVSAGNYRRRLKLEKSVTGFSLTVLQETVGKLLLCAYPDRLAKRRSSTCGRYLLANGRGVFIFDDDPLFGCDWLVVADCDAQKQEGRIYSAAPILGSLVLSYLKDSIEEKNVYEFDRAKQKITGRKITEYGAIKIKSEVIQNILPEAFQACLLHEFRNIGLDVLSWTRGCEEWLSRAQWLGGQIETFPKLSKASLLETLDHWLLPYLSDVNSIASLKKINVFELLRGTLSWEEQHLLSKEAPNEYITPSQKTVPIVYDDQQGPTVSVQLQEMFGQIESPKIGGGKVSLRFELLSPARRAIQTTSDLENFWKTSYFEVAKDMRGRYPKHRWPEQPLLEKAGRSIKRKG</sequence>
<dbReference type="PANTHER" id="PTHR43519:SF1">
    <property type="entry name" value="ATP-DEPENDENT RNA HELICASE HRPB"/>
    <property type="match status" value="1"/>
</dbReference>
<feature type="domain" description="Helicase ATP-binding" evidence="5">
    <location>
        <begin position="1"/>
        <end position="154"/>
    </location>
</feature>
<feature type="domain" description="Helicase C-terminal" evidence="6">
    <location>
        <begin position="179"/>
        <end position="347"/>
    </location>
</feature>
<protein>
    <recommendedName>
        <fullName evidence="11">ATP-dependent helicase HrpB</fullName>
    </recommendedName>
</protein>
<reference evidence="9 10" key="1">
    <citation type="submission" date="2019-11" db="EMBL/GenBank/DDBJ databases">
        <authorList>
            <person name="Holert J."/>
        </authorList>
    </citation>
    <scope>NUCLEOTIDE SEQUENCE [LARGE SCALE GENOMIC DNA]</scope>
    <source>
        <strain evidence="7">BC3_2A</strain>
        <strain evidence="8">SB11_1A</strain>
    </source>
</reference>
<keyword evidence="3" id="KW-0347">Helicase</keyword>
<dbReference type="AlphaFoldDB" id="A0A5S9N842"/>
<dbReference type="PROSITE" id="PS51192">
    <property type="entry name" value="HELICASE_ATP_BIND_1"/>
    <property type="match status" value="1"/>
</dbReference>
<dbReference type="FunFam" id="3.40.50.300:FF:002125">
    <property type="entry name" value="ATP-dependent helicase HrpB"/>
    <property type="match status" value="1"/>
</dbReference>
<dbReference type="GO" id="GO:0016787">
    <property type="term" value="F:hydrolase activity"/>
    <property type="evidence" value="ECO:0007669"/>
    <property type="project" value="UniProtKB-KW"/>
</dbReference>
<dbReference type="SMART" id="SM00487">
    <property type="entry name" value="DEXDc"/>
    <property type="match status" value="1"/>
</dbReference>
<keyword evidence="1" id="KW-0547">Nucleotide-binding</keyword>
<evidence type="ECO:0000256" key="1">
    <source>
        <dbReference type="ARBA" id="ARBA00022741"/>
    </source>
</evidence>
<dbReference type="Proteomes" id="UP000439591">
    <property type="component" value="Unassembled WGS sequence"/>
</dbReference>
<evidence type="ECO:0000313" key="7">
    <source>
        <dbReference type="EMBL" id="CAA0079439.1"/>
    </source>
</evidence>
<dbReference type="NCBIfam" id="TIGR01970">
    <property type="entry name" value="DEAH_box_HrpB"/>
    <property type="match status" value="1"/>
</dbReference>
<accession>A0A5S9N842</accession>
<proteinExistence type="predicted"/>
<dbReference type="EMBL" id="CACSIK010000001">
    <property type="protein sequence ID" value="CAA0086150.1"/>
    <property type="molecule type" value="Genomic_DNA"/>
</dbReference>
<dbReference type="GO" id="GO:0003676">
    <property type="term" value="F:nucleic acid binding"/>
    <property type="evidence" value="ECO:0007669"/>
    <property type="project" value="InterPro"/>
</dbReference>
<dbReference type="GO" id="GO:0005524">
    <property type="term" value="F:ATP binding"/>
    <property type="evidence" value="ECO:0007669"/>
    <property type="project" value="UniProtKB-KW"/>
</dbReference>
<dbReference type="InterPro" id="IPR027417">
    <property type="entry name" value="P-loop_NTPase"/>
</dbReference>
<evidence type="ECO:0000313" key="8">
    <source>
        <dbReference type="EMBL" id="CAA0086150.1"/>
    </source>
</evidence>
<evidence type="ECO:0000313" key="10">
    <source>
        <dbReference type="Proteomes" id="UP000439591"/>
    </source>
</evidence>
<dbReference type="InterPro" id="IPR010225">
    <property type="entry name" value="HrpB"/>
</dbReference>
<evidence type="ECO:0000256" key="4">
    <source>
        <dbReference type="ARBA" id="ARBA00022840"/>
    </source>
</evidence>
<keyword evidence="9" id="KW-1185">Reference proteome</keyword>
<dbReference type="InterPro" id="IPR014001">
    <property type="entry name" value="Helicase_ATP-bd"/>
</dbReference>
<dbReference type="InterPro" id="IPR007502">
    <property type="entry name" value="Helicase-assoc_dom"/>
</dbReference>
<dbReference type="SMART" id="SM00490">
    <property type="entry name" value="HELICc"/>
    <property type="match status" value="1"/>
</dbReference>
<dbReference type="Pfam" id="PF00271">
    <property type="entry name" value="Helicase_C"/>
    <property type="match status" value="1"/>
</dbReference>